<dbReference type="InterPro" id="IPR011051">
    <property type="entry name" value="RmlC_Cupin_sf"/>
</dbReference>
<accession>A0ABQ6PZ80</accession>
<dbReference type="PANTHER" id="PTHR21047">
    <property type="entry name" value="DTDP-6-DEOXY-D-GLUCOSE-3,5 EPIMERASE"/>
    <property type="match status" value="1"/>
</dbReference>
<evidence type="ECO:0000256" key="3">
    <source>
        <dbReference type="ARBA" id="ARBA00012098"/>
    </source>
</evidence>
<dbReference type="InterPro" id="IPR014710">
    <property type="entry name" value="RmlC-like_jellyroll"/>
</dbReference>
<evidence type="ECO:0000313" key="8">
    <source>
        <dbReference type="EMBL" id="GMQ33242.1"/>
    </source>
</evidence>
<evidence type="ECO:0000256" key="4">
    <source>
        <dbReference type="ARBA" id="ARBA00019595"/>
    </source>
</evidence>
<evidence type="ECO:0000256" key="5">
    <source>
        <dbReference type="ARBA" id="ARBA00029758"/>
    </source>
</evidence>
<evidence type="ECO:0000313" key="9">
    <source>
        <dbReference type="Proteomes" id="UP001307705"/>
    </source>
</evidence>
<proteinExistence type="predicted"/>
<dbReference type="SUPFAM" id="SSF51182">
    <property type="entry name" value="RmlC-like cupins"/>
    <property type="match status" value="1"/>
</dbReference>
<comment type="function">
    <text evidence="2">Catalyzes the epimerization of the C3' and C5'positions of dTDP-6-deoxy-D-xylo-4-hexulose, forming dTDP-6-deoxy-L-lyxo-4-hexulose.</text>
</comment>
<dbReference type="EMBL" id="BTPE01000004">
    <property type="protein sequence ID" value="GMQ33242.1"/>
    <property type="molecule type" value="Genomic_DNA"/>
</dbReference>
<sequence>MIEKMISESRMIAGSEIEGVVLKKLKENQDYRGSFTEVYNHRWNLDLNAVQWSYVKSEANVFRGLHFHKRHDEYFCLVSGHSQLGLKDMRPNSPTYLNWQLYDLHGEDLAALIFPRGLLHGWYFFTPSVHLQSVSESYVDYGKDDNWGVYWNDPDLGFPWSFTDPIISTRAGDFPDLDSFIQAIGDF</sequence>
<dbReference type="PANTHER" id="PTHR21047:SF2">
    <property type="entry name" value="THYMIDINE DIPHOSPHO-4-KETO-RHAMNOSE 3,5-EPIMERASE"/>
    <property type="match status" value="1"/>
</dbReference>
<dbReference type="EC" id="5.1.3.13" evidence="3"/>
<dbReference type="Pfam" id="PF00908">
    <property type="entry name" value="dTDP_sugar_isom"/>
    <property type="match status" value="1"/>
</dbReference>
<dbReference type="Gene3D" id="2.60.120.10">
    <property type="entry name" value="Jelly Rolls"/>
    <property type="match status" value="1"/>
</dbReference>
<gene>
    <name evidence="8" type="primary">rfbC_1</name>
    <name evidence="8" type="ORF">Ataiwa_15140</name>
</gene>
<evidence type="ECO:0000256" key="7">
    <source>
        <dbReference type="ARBA" id="ARBA00033311"/>
    </source>
</evidence>
<organism evidence="8 9">
    <name type="scientific">Algoriphagus taiwanensis</name>
    <dbReference type="NCBI Taxonomy" id="1445656"/>
    <lineage>
        <taxon>Bacteria</taxon>
        <taxon>Pseudomonadati</taxon>
        <taxon>Bacteroidota</taxon>
        <taxon>Cytophagia</taxon>
        <taxon>Cytophagales</taxon>
        <taxon>Cyclobacteriaceae</taxon>
        <taxon>Algoriphagus</taxon>
    </lineage>
</organism>
<evidence type="ECO:0000256" key="6">
    <source>
        <dbReference type="ARBA" id="ARBA00031424"/>
    </source>
</evidence>
<comment type="catalytic activity">
    <reaction evidence="1">
        <text>dTDP-4-dehydro-6-deoxy-alpha-D-glucose = dTDP-4-dehydro-beta-L-rhamnose</text>
        <dbReference type="Rhea" id="RHEA:16969"/>
        <dbReference type="ChEBI" id="CHEBI:57649"/>
        <dbReference type="ChEBI" id="CHEBI:62830"/>
        <dbReference type="EC" id="5.1.3.13"/>
    </reaction>
</comment>
<reference evidence="8 9" key="1">
    <citation type="submission" date="2023-08" db="EMBL/GenBank/DDBJ databases">
        <title>Draft genome sequence of Algoriphagus taiwanensis.</title>
        <authorList>
            <person name="Takatani N."/>
            <person name="Hosokawa M."/>
            <person name="Sawabe T."/>
        </authorList>
    </citation>
    <scope>NUCLEOTIDE SEQUENCE [LARGE SCALE GENOMIC DNA]</scope>
    <source>
        <strain evidence="8 9">JCM 19755</strain>
    </source>
</reference>
<comment type="caution">
    <text evidence="8">The sequence shown here is derived from an EMBL/GenBank/DDBJ whole genome shotgun (WGS) entry which is preliminary data.</text>
</comment>
<dbReference type="Proteomes" id="UP001307705">
    <property type="component" value="Unassembled WGS sequence"/>
</dbReference>
<protein>
    <recommendedName>
        <fullName evidence="4">dTDP-4-dehydrorhamnose 3,5-epimerase</fullName>
        <ecNumber evidence="3">5.1.3.13</ecNumber>
    </recommendedName>
    <alternativeName>
        <fullName evidence="6">Thymidine diphospho-4-keto-rhamnose 3,5-epimerase</fullName>
    </alternativeName>
    <alternativeName>
        <fullName evidence="5">dTDP-4-keto-6-deoxyglucose 3,5-epimerase</fullName>
    </alternativeName>
    <alternativeName>
        <fullName evidence="7">dTDP-6-deoxy-D-xylo-4-hexulose 3,5-epimerase</fullName>
    </alternativeName>
</protein>
<evidence type="ECO:0000256" key="1">
    <source>
        <dbReference type="ARBA" id="ARBA00001298"/>
    </source>
</evidence>
<evidence type="ECO:0000256" key="2">
    <source>
        <dbReference type="ARBA" id="ARBA00001997"/>
    </source>
</evidence>
<name>A0ABQ6PZ80_9BACT</name>
<dbReference type="InterPro" id="IPR000888">
    <property type="entry name" value="RmlC-like"/>
</dbReference>
<keyword evidence="9" id="KW-1185">Reference proteome</keyword>